<keyword evidence="3 4" id="KW-0964">Secreted</keyword>
<evidence type="ECO:0000256" key="4">
    <source>
        <dbReference type="RuleBase" id="RU363099"/>
    </source>
</evidence>
<dbReference type="InterPro" id="IPR004265">
    <property type="entry name" value="Dirigent"/>
</dbReference>
<reference evidence="5" key="1">
    <citation type="submission" date="2013-07" db="EMBL/GenBank/DDBJ databases">
        <title>The genome of Eucalyptus grandis.</title>
        <authorList>
            <person name="Schmutz J."/>
            <person name="Hayes R."/>
            <person name="Myburg A."/>
            <person name="Tuskan G."/>
            <person name="Grattapaglia D."/>
            <person name="Rokhsar D.S."/>
        </authorList>
    </citation>
    <scope>NUCLEOTIDE SEQUENCE</scope>
    <source>
        <tissue evidence="5">Leaf extractions</tissue>
    </source>
</reference>
<name>A0A059BD12_EUCGR</name>
<dbReference type="OMA" id="MYAYSSH"/>
<dbReference type="AlphaFoldDB" id="A0A059BD12"/>
<evidence type="ECO:0000313" key="5">
    <source>
        <dbReference type="EMBL" id="KCW64107.1"/>
    </source>
</evidence>
<keyword evidence="4" id="KW-0052">Apoplast</keyword>
<dbReference type="GO" id="GO:0009699">
    <property type="term" value="P:phenylpropanoid biosynthetic process"/>
    <property type="evidence" value="ECO:0007669"/>
    <property type="project" value="UniProtKB-ARBA"/>
</dbReference>
<comment type="subunit">
    <text evidence="2 4">Homodimer.</text>
</comment>
<dbReference type="eggNOG" id="ENOG502RY4Y">
    <property type="taxonomic scope" value="Eukaryota"/>
</dbReference>
<comment type="similarity">
    <text evidence="1 4">Belongs to the plant dirigent protein family.</text>
</comment>
<dbReference type="InterPro" id="IPR044859">
    <property type="entry name" value="Allene_oxi_cyc_Dirigent"/>
</dbReference>
<organism evidence="5">
    <name type="scientific">Eucalyptus grandis</name>
    <name type="common">Flooded gum</name>
    <dbReference type="NCBI Taxonomy" id="71139"/>
    <lineage>
        <taxon>Eukaryota</taxon>
        <taxon>Viridiplantae</taxon>
        <taxon>Streptophyta</taxon>
        <taxon>Embryophyta</taxon>
        <taxon>Tracheophyta</taxon>
        <taxon>Spermatophyta</taxon>
        <taxon>Magnoliopsida</taxon>
        <taxon>eudicotyledons</taxon>
        <taxon>Gunneridae</taxon>
        <taxon>Pentapetalae</taxon>
        <taxon>rosids</taxon>
        <taxon>malvids</taxon>
        <taxon>Myrtales</taxon>
        <taxon>Myrtaceae</taxon>
        <taxon>Myrtoideae</taxon>
        <taxon>Eucalypteae</taxon>
        <taxon>Eucalyptus</taxon>
    </lineage>
</organism>
<dbReference type="InParanoid" id="A0A059BD12"/>
<dbReference type="GO" id="GO:0048046">
    <property type="term" value="C:apoplast"/>
    <property type="evidence" value="ECO:0007669"/>
    <property type="project" value="UniProtKB-SubCell"/>
</dbReference>
<evidence type="ECO:0000256" key="2">
    <source>
        <dbReference type="ARBA" id="ARBA00011738"/>
    </source>
</evidence>
<evidence type="ECO:0000256" key="1">
    <source>
        <dbReference type="ARBA" id="ARBA00010746"/>
    </source>
</evidence>
<evidence type="ECO:0000256" key="3">
    <source>
        <dbReference type="ARBA" id="ARBA00022525"/>
    </source>
</evidence>
<proteinExistence type="inferred from homology"/>
<comment type="subcellular location">
    <subcellularLocation>
        <location evidence="4">Secreted</location>
        <location evidence="4">Extracellular space</location>
        <location evidence="4">Apoplast</location>
    </subcellularLocation>
</comment>
<dbReference type="Pfam" id="PF03018">
    <property type="entry name" value="Dirigent"/>
    <property type="match status" value="1"/>
</dbReference>
<accession>A0A059BD12</accession>
<dbReference type="Gramene" id="KCW64107">
    <property type="protein sequence ID" value="KCW64107"/>
    <property type="gene ID" value="EUGRSUZ_G01764"/>
</dbReference>
<protein>
    <recommendedName>
        <fullName evidence="4">Dirigent protein</fullName>
    </recommendedName>
</protein>
<dbReference type="STRING" id="71139.A0A059BD12"/>
<gene>
    <name evidence="5" type="ORF">EUGRSUZ_G01764</name>
</gene>
<dbReference type="PANTHER" id="PTHR21495">
    <property type="entry name" value="NUCLEOPORIN-RELATED"/>
    <property type="match status" value="1"/>
</dbReference>
<dbReference type="Gene3D" id="2.40.480.10">
    <property type="entry name" value="Allene oxide cyclase-like"/>
    <property type="match status" value="1"/>
</dbReference>
<sequence length="140" mass="15593">MIESWYAKLHQVKPKLTRLRLYSHDTLLGLVVVFDNPLTEEPQPSSRPMGQAQGFYASARLESLGLVMNMNFVFTNKIYNGSTLSILGRNAAMEAYCEMPIVGGSGIFWLTHGVAMATTHSFNATTSDVVVEYNIIAMHY</sequence>
<comment type="function">
    <text evidence="4">Dirigent proteins impart stereoselectivity on the phenoxy radical-coupling reaction, yielding optically active lignans from two molecules of coniferyl alcohol in the biosynthesis of lignans, flavonolignans, and alkaloids and thus plays a central role in plant secondary metabolism.</text>
</comment>
<dbReference type="EMBL" id="KK198759">
    <property type="protein sequence ID" value="KCW64107.1"/>
    <property type="molecule type" value="Genomic_DNA"/>
</dbReference>